<dbReference type="OrthoDB" id="5288952at2"/>
<protein>
    <submittedName>
        <fullName evidence="9">Oligopeptide/dipeptide ABC transporter, ATP-binding protein</fullName>
    </submittedName>
</protein>
<dbReference type="GO" id="GO:0055085">
    <property type="term" value="P:transmembrane transport"/>
    <property type="evidence" value="ECO:0007669"/>
    <property type="project" value="UniProtKB-ARBA"/>
</dbReference>
<dbReference type="EMBL" id="AATS01000001">
    <property type="protein sequence ID" value="EAU55863.1"/>
    <property type="molecule type" value="Genomic_DNA"/>
</dbReference>
<dbReference type="SUPFAM" id="SSF52540">
    <property type="entry name" value="P-loop containing nucleoside triphosphate hydrolases"/>
    <property type="match status" value="1"/>
</dbReference>
<dbReference type="PROSITE" id="PS50893">
    <property type="entry name" value="ABC_TRANSPORTER_2"/>
    <property type="match status" value="1"/>
</dbReference>
<evidence type="ECO:0000256" key="4">
    <source>
        <dbReference type="ARBA" id="ARBA00022475"/>
    </source>
</evidence>
<dbReference type="PANTHER" id="PTHR43297">
    <property type="entry name" value="OLIGOPEPTIDE TRANSPORT ATP-BINDING PROTEIN APPD"/>
    <property type="match status" value="1"/>
</dbReference>
<evidence type="ECO:0000313" key="10">
    <source>
        <dbReference type="Proteomes" id="UP000005297"/>
    </source>
</evidence>
<gene>
    <name evidence="9" type="ORF">SPV1_03563</name>
</gene>
<dbReference type="AlphaFoldDB" id="Q0F3S8"/>
<comment type="similarity">
    <text evidence="2">Belongs to the ABC transporter superfamily.</text>
</comment>
<dbReference type="Pfam" id="PF00005">
    <property type="entry name" value="ABC_tran"/>
    <property type="match status" value="1"/>
</dbReference>
<comment type="caution">
    <text evidence="9">The sequence shown here is derived from an EMBL/GenBank/DDBJ whole genome shotgun (WGS) entry which is preliminary data.</text>
</comment>
<dbReference type="GO" id="GO:0005524">
    <property type="term" value="F:ATP binding"/>
    <property type="evidence" value="ECO:0007669"/>
    <property type="project" value="UniProtKB-KW"/>
</dbReference>
<comment type="subcellular location">
    <subcellularLocation>
        <location evidence="1">Cell inner membrane</location>
        <topology evidence="1">Peripheral membrane protein</topology>
    </subcellularLocation>
</comment>
<feature type="domain" description="ABC transporter" evidence="8">
    <location>
        <begin position="2"/>
        <end position="253"/>
    </location>
</feature>
<dbReference type="FunCoup" id="Q0F3S8">
    <property type="interactions" value="54"/>
</dbReference>
<evidence type="ECO:0000313" key="9">
    <source>
        <dbReference type="EMBL" id="EAU55863.1"/>
    </source>
</evidence>
<dbReference type="SMART" id="SM00382">
    <property type="entry name" value="AAA"/>
    <property type="match status" value="1"/>
</dbReference>
<keyword evidence="10" id="KW-1185">Reference proteome</keyword>
<accession>Q0F3S8</accession>
<evidence type="ECO:0000256" key="1">
    <source>
        <dbReference type="ARBA" id="ARBA00004417"/>
    </source>
</evidence>
<dbReference type="Pfam" id="PF08352">
    <property type="entry name" value="oligo_HPY"/>
    <property type="match status" value="1"/>
</dbReference>
<dbReference type="InterPro" id="IPR003439">
    <property type="entry name" value="ABC_transporter-like_ATP-bd"/>
</dbReference>
<keyword evidence="7" id="KW-0472">Membrane</keyword>
<dbReference type="GO" id="GO:0015833">
    <property type="term" value="P:peptide transport"/>
    <property type="evidence" value="ECO:0007669"/>
    <property type="project" value="InterPro"/>
</dbReference>
<dbReference type="FunFam" id="3.40.50.300:FF:000016">
    <property type="entry name" value="Oligopeptide ABC transporter ATP-binding component"/>
    <property type="match status" value="1"/>
</dbReference>
<dbReference type="eggNOG" id="COG0444">
    <property type="taxonomic scope" value="Bacteria"/>
</dbReference>
<dbReference type="RefSeq" id="WP_009851009.1">
    <property type="nucleotide sequence ID" value="NZ_DS022295.1"/>
</dbReference>
<dbReference type="HOGENOM" id="CLU_000604_1_23_0"/>
<evidence type="ECO:0000256" key="6">
    <source>
        <dbReference type="ARBA" id="ARBA00022840"/>
    </source>
</evidence>
<keyword evidence="4" id="KW-1003">Cell membrane</keyword>
<evidence type="ECO:0000259" key="8">
    <source>
        <dbReference type="PROSITE" id="PS50893"/>
    </source>
</evidence>
<proteinExistence type="inferred from homology"/>
<sequence>MLEVSDLSLSVSIQGESVEAVSGVSLKLKAGSVLGLVGESGCGKSMTAQAMLRLGEHQGVTKAGGDILIDRQSLFSMDDETLRHIRGGRIAMIFQEPMTALNPVFSVGSQLIEVIRLHLDMDKRQARARAIGLLQDVGMQDAEQLLAQYPDALSGGMRQRVLIAMAMAADPDYIIADEPTTALDVSVQKRIIALLLNLQKKRNLGLLLVTHDFGLVAEMCDQVAVMYAGQIVEAGPVKEIFDHPAHPYTRALMGCRPEVSEPGVLMPVIGGQVPPPGRWPAGCHFAPRCALADNACQAPVAAKAWRSGEHIARCLHVPEVGQ</sequence>
<organism evidence="9 10">
    <name type="scientific">Mariprofundus ferrooxydans PV-1</name>
    <dbReference type="NCBI Taxonomy" id="314345"/>
    <lineage>
        <taxon>Bacteria</taxon>
        <taxon>Pseudomonadati</taxon>
        <taxon>Pseudomonadota</taxon>
        <taxon>Candidatius Mariprofundia</taxon>
        <taxon>Mariprofundales</taxon>
        <taxon>Mariprofundaceae</taxon>
        <taxon>Mariprofundus</taxon>
    </lineage>
</organism>
<keyword evidence="6 9" id="KW-0067">ATP-binding</keyword>
<dbReference type="GO" id="GO:0016887">
    <property type="term" value="F:ATP hydrolysis activity"/>
    <property type="evidence" value="ECO:0007669"/>
    <property type="project" value="InterPro"/>
</dbReference>
<evidence type="ECO:0000256" key="2">
    <source>
        <dbReference type="ARBA" id="ARBA00005417"/>
    </source>
</evidence>
<dbReference type="InterPro" id="IPR050388">
    <property type="entry name" value="ABC_Ni/Peptide_Import"/>
</dbReference>
<dbReference type="STRING" id="314344.AL013_03685"/>
<dbReference type="InterPro" id="IPR013563">
    <property type="entry name" value="Oligopep_ABC_C"/>
</dbReference>
<dbReference type="GO" id="GO:0005886">
    <property type="term" value="C:plasma membrane"/>
    <property type="evidence" value="ECO:0007669"/>
    <property type="project" value="UniProtKB-SubCell"/>
</dbReference>
<dbReference type="InterPro" id="IPR027417">
    <property type="entry name" value="P-loop_NTPase"/>
</dbReference>
<dbReference type="InParanoid" id="Q0F3S8"/>
<dbReference type="CDD" id="cd03257">
    <property type="entry name" value="ABC_NikE_OppD_transporters"/>
    <property type="match status" value="1"/>
</dbReference>
<evidence type="ECO:0000256" key="7">
    <source>
        <dbReference type="ARBA" id="ARBA00023136"/>
    </source>
</evidence>
<reference evidence="9 10" key="1">
    <citation type="submission" date="2006-09" db="EMBL/GenBank/DDBJ databases">
        <authorList>
            <person name="Emerson D."/>
            <person name="Ferriera S."/>
            <person name="Johnson J."/>
            <person name="Kravitz S."/>
            <person name="Halpern A."/>
            <person name="Remington K."/>
            <person name="Beeson K."/>
            <person name="Tran B."/>
            <person name="Rogers Y.-H."/>
            <person name="Friedman R."/>
            <person name="Venter J.C."/>
        </authorList>
    </citation>
    <scope>NUCLEOTIDE SEQUENCE [LARGE SCALE GENOMIC DNA]</scope>
    <source>
        <strain evidence="9 10">PV-1</strain>
    </source>
</reference>
<dbReference type="PROSITE" id="PS00211">
    <property type="entry name" value="ABC_TRANSPORTER_1"/>
    <property type="match status" value="1"/>
</dbReference>
<dbReference type="PANTHER" id="PTHR43297:SF2">
    <property type="entry name" value="DIPEPTIDE TRANSPORT ATP-BINDING PROTEIN DPPD"/>
    <property type="match status" value="1"/>
</dbReference>
<evidence type="ECO:0000256" key="5">
    <source>
        <dbReference type="ARBA" id="ARBA00022741"/>
    </source>
</evidence>
<dbReference type="NCBIfam" id="TIGR01727">
    <property type="entry name" value="oligo_HPY"/>
    <property type="match status" value="1"/>
</dbReference>
<dbReference type="Proteomes" id="UP000005297">
    <property type="component" value="Unassembled WGS sequence"/>
</dbReference>
<dbReference type="InterPro" id="IPR017871">
    <property type="entry name" value="ABC_transporter-like_CS"/>
</dbReference>
<keyword evidence="3" id="KW-0813">Transport</keyword>
<dbReference type="InterPro" id="IPR003593">
    <property type="entry name" value="AAA+_ATPase"/>
</dbReference>
<dbReference type="Gene3D" id="3.40.50.300">
    <property type="entry name" value="P-loop containing nucleotide triphosphate hydrolases"/>
    <property type="match status" value="1"/>
</dbReference>
<keyword evidence="5" id="KW-0547">Nucleotide-binding</keyword>
<evidence type="ECO:0000256" key="3">
    <source>
        <dbReference type="ARBA" id="ARBA00022448"/>
    </source>
</evidence>
<name>Q0F3S8_9PROT</name>